<evidence type="ECO:0000313" key="2">
    <source>
        <dbReference type="Proteomes" id="UP000249396"/>
    </source>
</evidence>
<feature type="non-terminal residue" evidence="1">
    <location>
        <position position="82"/>
    </location>
</feature>
<proteinExistence type="predicted"/>
<dbReference type="AlphaFoldDB" id="A0A2W4QL22"/>
<protein>
    <submittedName>
        <fullName evidence="1">Uncharacterized protein</fullName>
    </submittedName>
</protein>
<reference evidence="1 2" key="1">
    <citation type="journal article" date="2018" name="Aquat. Microb. Ecol.">
        <title>Gammaproteobacterial methanotrophs dominate.</title>
        <authorList>
            <person name="Rissanen A.J."/>
            <person name="Saarenheimo J."/>
            <person name="Tiirola M."/>
            <person name="Peura S."/>
            <person name="Aalto S.L."/>
            <person name="Karvinen A."/>
            <person name="Nykanen H."/>
        </authorList>
    </citation>
    <scope>NUCLEOTIDE SEQUENCE [LARGE SCALE GENOMIC DNA]</scope>
    <source>
        <strain evidence="1">AMbin10</strain>
    </source>
</reference>
<dbReference type="Proteomes" id="UP000249396">
    <property type="component" value="Unassembled WGS sequence"/>
</dbReference>
<evidence type="ECO:0000313" key="1">
    <source>
        <dbReference type="EMBL" id="PZN72851.1"/>
    </source>
</evidence>
<sequence>MVWYSRVFGNAAPDPCGHPLPSRYAGSETGRPWRVPCLLQVLLNQRECLEGRALASEVQDQLPRLADVLGGAVHDFLQHRLE</sequence>
<accession>A0A2W4QL22</accession>
<dbReference type="EMBL" id="QJPH01000473">
    <property type="protein sequence ID" value="PZN72851.1"/>
    <property type="molecule type" value="Genomic_DNA"/>
</dbReference>
<comment type="caution">
    <text evidence="1">The sequence shown here is derived from an EMBL/GenBank/DDBJ whole genome shotgun (WGS) entry which is preliminary data.</text>
</comment>
<gene>
    <name evidence="1" type="ORF">DM484_23780</name>
</gene>
<organism evidence="1 2">
    <name type="scientific">Candidatus Methylumidiphilus alinenensis</name>
    <dbReference type="NCBI Taxonomy" id="2202197"/>
    <lineage>
        <taxon>Bacteria</taxon>
        <taxon>Pseudomonadati</taxon>
        <taxon>Pseudomonadota</taxon>
        <taxon>Gammaproteobacteria</taxon>
        <taxon>Methylococcales</taxon>
        <taxon>Candidatus Methylumidiphilus</taxon>
    </lineage>
</organism>
<name>A0A2W4QL22_9GAMM</name>